<evidence type="ECO:0000256" key="6">
    <source>
        <dbReference type="ARBA" id="ARBA00023136"/>
    </source>
</evidence>
<evidence type="ECO:0000256" key="8">
    <source>
        <dbReference type="ARBA" id="ARBA00038361"/>
    </source>
</evidence>
<proteinExistence type="inferred from homology"/>
<dbReference type="GO" id="GO:0030246">
    <property type="term" value="F:carbohydrate binding"/>
    <property type="evidence" value="ECO:0007669"/>
    <property type="project" value="UniProtKB-KW"/>
</dbReference>
<evidence type="ECO:0000313" key="13">
    <source>
        <dbReference type="Proteomes" id="UP000007648"/>
    </source>
</evidence>
<reference evidence="12" key="3">
    <citation type="submission" date="2025-09" db="UniProtKB">
        <authorList>
            <consortium name="Ensembl"/>
        </authorList>
    </citation>
    <scope>IDENTIFICATION</scope>
</reference>
<evidence type="ECO:0000256" key="4">
    <source>
        <dbReference type="ARBA" id="ARBA00022889"/>
    </source>
</evidence>
<feature type="domain" description="Ig-like" evidence="11">
    <location>
        <begin position="22"/>
        <end position="125"/>
    </location>
</feature>
<comment type="similarity">
    <text evidence="8">Belongs to the immunoglobulin superfamily. SIGLEC (sialic acid binding Ig-like lectin) family.</text>
</comment>
<keyword evidence="3" id="KW-0430">Lectin</keyword>
<keyword evidence="13" id="KW-1185">Reference proteome</keyword>
<dbReference type="GeneTree" id="ENSGT01150000286907"/>
<keyword evidence="6 9" id="KW-0472">Membrane</keyword>
<feature type="chain" id="PRO_5029610761" description="Ig-like domain-containing protein" evidence="10">
    <location>
        <begin position="19"/>
        <end position="397"/>
    </location>
</feature>
<feature type="signal peptide" evidence="10">
    <location>
        <begin position="1"/>
        <end position="18"/>
    </location>
</feature>
<dbReference type="GO" id="GO:0033691">
    <property type="term" value="F:sialic acid binding"/>
    <property type="evidence" value="ECO:0007669"/>
    <property type="project" value="TreeGrafter"/>
</dbReference>
<comment type="subcellular location">
    <subcellularLocation>
        <location evidence="1">Membrane</location>
        <topology evidence="1">Single-pass membrane protein</topology>
    </subcellularLocation>
</comment>
<feature type="domain" description="Ig-like" evidence="11">
    <location>
        <begin position="142"/>
        <end position="227"/>
    </location>
</feature>
<evidence type="ECO:0000256" key="2">
    <source>
        <dbReference type="ARBA" id="ARBA00022692"/>
    </source>
</evidence>
<dbReference type="Pfam" id="PF00047">
    <property type="entry name" value="ig"/>
    <property type="match status" value="1"/>
</dbReference>
<dbReference type="InterPro" id="IPR013106">
    <property type="entry name" value="Ig_V-set"/>
</dbReference>
<dbReference type="InterPro" id="IPR003599">
    <property type="entry name" value="Ig_sub"/>
</dbReference>
<dbReference type="GO" id="GO:0005886">
    <property type="term" value="C:plasma membrane"/>
    <property type="evidence" value="ECO:0007669"/>
    <property type="project" value="TreeGrafter"/>
</dbReference>
<dbReference type="Ensembl" id="ENSSHAT00000024315.1">
    <property type="protein sequence ID" value="ENSSHAP00000025974.1"/>
    <property type="gene ID" value="ENSSHAG00000032354.1"/>
</dbReference>
<evidence type="ECO:0000256" key="7">
    <source>
        <dbReference type="ARBA" id="ARBA00023319"/>
    </source>
</evidence>
<evidence type="ECO:0000256" key="1">
    <source>
        <dbReference type="ARBA" id="ARBA00004167"/>
    </source>
</evidence>
<dbReference type="PROSITE" id="PS50835">
    <property type="entry name" value="IG_LIKE"/>
    <property type="match status" value="3"/>
</dbReference>
<evidence type="ECO:0000313" key="12">
    <source>
        <dbReference type="Ensembl" id="ENSSHAP00000025974.1"/>
    </source>
</evidence>
<keyword evidence="5 9" id="KW-1133">Transmembrane helix</keyword>
<reference evidence="12 13" key="1">
    <citation type="journal article" date="2011" name="Proc. Natl. Acad. Sci. U.S.A.">
        <title>Genetic diversity and population structure of the endangered marsupial Sarcophilus harrisii (Tasmanian devil).</title>
        <authorList>
            <person name="Miller W."/>
            <person name="Hayes V.M."/>
            <person name="Ratan A."/>
            <person name="Petersen D.C."/>
            <person name="Wittekindt N.E."/>
            <person name="Miller J."/>
            <person name="Walenz B."/>
            <person name="Knight J."/>
            <person name="Qi J."/>
            <person name="Zhao F."/>
            <person name="Wang Q."/>
            <person name="Bedoya-Reina O.C."/>
            <person name="Katiyar N."/>
            <person name="Tomsho L.P."/>
            <person name="Kasson L.M."/>
            <person name="Hardie R.A."/>
            <person name="Woodbridge P."/>
            <person name="Tindall E.A."/>
            <person name="Bertelsen M.F."/>
            <person name="Dixon D."/>
            <person name="Pyecroft S."/>
            <person name="Helgen K.M."/>
            <person name="Lesk A.M."/>
            <person name="Pringle T.H."/>
            <person name="Patterson N."/>
            <person name="Zhang Y."/>
            <person name="Kreiss A."/>
            <person name="Woods G.M."/>
            <person name="Jones M.E."/>
            <person name="Schuster S.C."/>
        </authorList>
    </citation>
    <scope>NUCLEOTIDE SEQUENCE [LARGE SCALE GENOMIC DNA]</scope>
</reference>
<sequence length="397" mass="45056">MRTRFLLLVILFWRSVLSQKPPKIEVYSPVTVREGMCVTIPCKIRFSPFFWSLTASWFREGADTARDKPVATNRNQDVQEDTQGRFTFRQHPMIQDCSLSITDARKADSGKYFLEVTIGESQKYTYTDLKVYVDVTALTLKPDIDVPQILKCGHPMTLKCTFPKVCRMGTPPIFSWRGAALSSQNLDQEVTSFSEISLTPMPRDHGSNLTCRATFPKVNVSTERTIQLNLSYTPKNLNIHVEWGNKTGIIRDLWGGHPLLFKGETLLLVCTVDSNLSAMFNWTWGGRTLKSSLASHFQALPLKLPSLKGIDSGEYSCQVWHPFGTQRASLNLYVQTSIHKNSSWPLIITVLRGVLMATGFLLTYGFIWLYYTRMDLYFHQEIGGEDGEQEESPGKEV</sequence>
<reference evidence="12" key="2">
    <citation type="submission" date="2025-08" db="UniProtKB">
        <authorList>
            <consortium name="Ensembl"/>
        </authorList>
    </citation>
    <scope>IDENTIFICATION</scope>
</reference>
<protein>
    <recommendedName>
        <fullName evidence="11">Ig-like domain-containing protein</fullName>
    </recommendedName>
</protein>
<dbReference type="PANTHER" id="PTHR12035">
    <property type="entry name" value="SIALIC ACID BINDING IMMUNOGLOBULIN-LIKE LECTIN"/>
    <property type="match status" value="1"/>
</dbReference>
<dbReference type="SUPFAM" id="SSF48726">
    <property type="entry name" value="Immunoglobulin"/>
    <property type="match status" value="3"/>
</dbReference>
<keyword evidence="4" id="KW-0130">Cell adhesion</keyword>
<dbReference type="Pfam" id="PF07686">
    <property type="entry name" value="V-set"/>
    <property type="match status" value="1"/>
</dbReference>
<evidence type="ECO:0000256" key="3">
    <source>
        <dbReference type="ARBA" id="ARBA00022734"/>
    </source>
</evidence>
<evidence type="ECO:0000256" key="5">
    <source>
        <dbReference type="ARBA" id="ARBA00022989"/>
    </source>
</evidence>
<keyword evidence="2 9" id="KW-0812">Transmembrane</keyword>
<dbReference type="Proteomes" id="UP000007648">
    <property type="component" value="Unassembled WGS sequence"/>
</dbReference>
<keyword evidence="10" id="KW-0732">Signal</keyword>
<dbReference type="InterPro" id="IPR013151">
    <property type="entry name" value="Immunoglobulin_dom"/>
</dbReference>
<dbReference type="InterPro" id="IPR013783">
    <property type="entry name" value="Ig-like_fold"/>
</dbReference>
<evidence type="ECO:0000256" key="10">
    <source>
        <dbReference type="SAM" id="SignalP"/>
    </source>
</evidence>
<dbReference type="Gene3D" id="2.60.40.10">
    <property type="entry name" value="Immunoglobulins"/>
    <property type="match status" value="3"/>
</dbReference>
<feature type="domain" description="Ig-like" evidence="11">
    <location>
        <begin position="234"/>
        <end position="331"/>
    </location>
</feature>
<accession>A0A7N4UYI5</accession>
<evidence type="ECO:0000256" key="9">
    <source>
        <dbReference type="SAM" id="Phobius"/>
    </source>
</evidence>
<keyword evidence="7" id="KW-0393">Immunoglobulin domain</keyword>
<dbReference type="InterPro" id="IPR051036">
    <property type="entry name" value="SIGLEC"/>
</dbReference>
<dbReference type="InterPro" id="IPR007110">
    <property type="entry name" value="Ig-like_dom"/>
</dbReference>
<evidence type="ECO:0000259" key="11">
    <source>
        <dbReference type="PROSITE" id="PS50835"/>
    </source>
</evidence>
<dbReference type="InParanoid" id="A0A7N4UYI5"/>
<organism evidence="12 13">
    <name type="scientific">Sarcophilus harrisii</name>
    <name type="common">Tasmanian devil</name>
    <name type="synonym">Sarcophilus laniarius</name>
    <dbReference type="NCBI Taxonomy" id="9305"/>
    <lineage>
        <taxon>Eukaryota</taxon>
        <taxon>Metazoa</taxon>
        <taxon>Chordata</taxon>
        <taxon>Craniata</taxon>
        <taxon>Vertebrata</taxon>
        <taxon>Euteleostomi</taxon>
        <taxon>Mammalia</taxon>
        <taxon>Metatheria</taxon>
        <taxon>Dasyuromorphia</taxon>
        <taxon>Dasyuridae</taxon>
        <taxon>Sarcophilus</taxon>
    </lineage>
</organism>
<dbReference type="InterPro" id="IPR036179">
    <property type="entry name" value="Ig-like_dom_sf"/>
</dbReference>
<dbReference type="AlphaFoldDB" id="A0A7N4UYI5"/>
<name>A0A7N4UYI5_SARHA</name>
<feature type="transmembrane region" description="Helical" evidence="9">
    <location>
        <begin position="344"/>
        <end position="371"/>
    </location>
</feature>
<dbReference type="GO" id="GO:0007155">
    <property type="term" value="P:cell adhesion"/>
    <property type="evidence" value="ECO:0007669"/>
    <property type="project" value="UniProtKB-KW"/>
</dbReference>
<dbReference type="SMART" id="SM00409">
    <property type="entry name" value="IG"/>
    <property type="match status" value="3"/>
</dbReference>
<dbReference type="PANTHER" id="PTHR12035:SF125">
    <property type="entry name" value="SIALIC ACID-BINDING IG-LIKE LECTIN 5"/>
    <property type="match status" value="1"/>
</dbReference>